<gene>
    <name evidence="1" type="ORF">L1987_65445</name>
</gene>
<keyword evidence="2" id="KW-1185">Reference proteome</keyword>
<evidence type="ECO:0000313" key="1">
    <source>
        <dbReference type="EMBL" id="KAI3725654.1"/>
    </source>
</evidence>
<sequence length="316" mass="36519">MDKPQEEMQELGFFGIYKESFKTIFSWKKIFTQITLAFILPTSFVFVAYFVVASIIDWKIDRDEDRIYNSNVENEHLYRKLSSEWIGYWVFNIIYLSFLLLFSLLSTTAVVFSIANMYSGSEVTFRIILNVVPKVWKRLALTFLWTYFGFFIYNVVTGVVFFIWATTTTDTTFAIVVFYILVALYCLGFIYITALWQLASVVTVLESSYGLKAMMKGNALIKGKRWLSWFVFFMLYCIFVGILIMFFVCGGFFGIIVGLVCVFLPMNLFLLGYVVHHREPINKMGLSTHLGGYLGEIEPAFKANKDIQLGQPQIQV</sequence>
<reference evidence="1 2" key="2">
    <citation type="journal article" date="2022" name="Mol. Ecol. Resour.">
        <title>The genomes of chicory, endive, great burdock and yacon provide insights into Asteraceae paleo-polyploidization history and plant inulin production.</title>
        <authorList>
            <person name="Fan W."/>
            <person name="Wang S."/>
            <person name="Wang H."/>
            <person name="Wang A."/>
            <person name="Jiang F."/>
            <person name="Liu H."/>
            <person name="Zhao H."/>
            <person name="Xu D."/>
            <person name="Zhang Y."/>
        </authorList>
    </citation>
    <scope>NUCLEOTIDE SEQUENCE [LARGE SCALE GENOMIC DNA]</scope>
    <source>
        <strain evidence="2">cv. Yunnan</strain>
        <tissue evidence="1">Leaves</tissue>
    </source>
</reference>
<reference evidence="2" key="1">
    <citation type="journal article" date="2022" name="Mol. Ecol. Resour.">
        <title>The genomes of chicory, endive, great burdock and yacon provide insights into Asteraceae palaeo-polyploidization history and plant inulin production.</title>
        <authorList>
            <person name="Fan W."/>
            <person name="Wang S."/>
            <person name="Wang H."/>
            <person name="Wang A."/>
            <person name="Jiang F."/>
            <person name="Liu H."/>
            <person name="Zhao H."/>
            <person name="Xu D."/>
            <person name="Zhang Y."/>
        </authorList>
    </citation>
    <scope>NUCLEOTIDE SEQUENCE [LARGE SCALE GENOMIC DNA]</scope>
    <source>
        <strain evidence="2">cv. Yunnan</strain>
    </source>
</reference>
<organism evidence="1 2">
    <name type="scientific">Smallanthus sonchifolius</name>
    <dbReference type="NCBI Taxonomy" id="185202"/>
    <lineage>
        <taxon>Eukaryota</taxon>
        <taxon>Viridiplantae</taxon>
        <taxon>Streptophyta</taxon>
        <taxon>Embryophyta</taxon>
        <taxon>Tracheophyta</taxon>
        <taxon>Spermatophyta</taxon>
        <taxon>Magnoliopsida</taxon>
        <taxon>eudicotyledons</taxon>
        <taxon>Gunneridae</taxon>
        <taxon>Pentapetalae</taxon>
        <taxon>asterids</taxon>
        <taxon>campanulids</taxon>
        <taxon>Asterales</taxon>
        <taxon>Asteraceae</taxon>
        <taxon>Asteroideae</taxon>
        <taxon>Heliantheae alliance</taxon>
        <taxon>Millerieae</taxon>
        <taxon>Smallanthus</taxon>
    </lineage>
</organism>
<evidence type="ECO:0000313" key="2">
    <source>
        <dbReference type="Proteomes" id="UP001056120"/>
    </source>
</evidence>
<accession>A0ACB9BUJ2</accession>
<protein>
    <submittedName>
        <fullName evidence="1">Uncharacterized protein</fullName>
    </submittedName>
</protein>
<proteinExistence type="predicted"/>
<dbReference type="Proteomes" id="UP001056120">
    <property type="component" value="Linkage Group LG22"/>
</dbReference>
<name>A0ACB9BUJ2_9ASTR</name>
<dbReference type="EMBL" id="CM042039">
    <property type="protein sequence ID" value="KAI3725654.1"/>
    <property type="molecule type" value="Genomic_DNA"/>
</dbReference>
<comment type="caution">
    <text evidence="1">The sequence shown here is derived from an EMBL/GenBank/DDBJ whole genome shotgun (WGS) entry which is preliminary data.</text>
</comment>